<dbReference type="RefSeq" id="WP_324178522.1">
    <property type="nucleotide sequence ID" value="NZ_BAABAW010000003.1"/>
</dbReference>
<protein>
    <recommendedName>
        <fullName evidence="3">Toxin ETX/toxin MTX2</fullName>
    </recommendedName>
</protein>
<dbReference type="SUPFAM" id="SSF56973">
    <property type="entry name" value="Aerolisin/ETX pore-forming domain"/>
    <property type="match status" value="1"/>
</dbReference>
<accession>A0ABU5ZQX7</accession>
<proteinExistence type="predicted"/>
<dbReference type="Gene3D" id="2.170.15.10">
    <property type="entry name" value="Proaerolysin, chain A, domain 3"/>
    <property type="match status" value="1"/>
</dbReference>
<sequence>METLKRNLGKMLPLLFIIMVIACSKDDGDDVQPTVTEVEELPGIDLEEFEIDKGEIGVSINARSIARKGYKPTTADVIVTATTGDYSQKVPFDEFNNIANLSFKNENLSEEAQAELKDGVAITIKVLDENENELVTKVISKISFTSSPSEELISADDLEDRYAKVSIREDVKHYMQIVTGDNDEVYGAPNSILFPNTVLLNTPIVVSQLADLDYNSENTETFTTYRFEEIPNEEGVFTISVHNGTDIHYLYIVPANSELRIQSKANLIRNGGNNTGNPPNYRFRIEKAEAGLYTITPTFTGNPLALIGDRLNAGNSNSGPAYFRILSFDIDWDIQPIESKFMHPILPASTTSEAYNSTLRNCSSGSLEQTVGRSESLETKEILGWEESMSVSTSQEYSVSVTIEAEVSTKFFGAGGSVKSSVTGSYGFSKTRTQTSTRSGGYEETRTTEISTERTQGVPPGTAITVADVYQTYENVRIPYVQRFRIKGNYQEDGKALTGEEITTQFAFNSFTGVITDVQSDYIEVTVRGTNVINRLIETETISKDIEGACSN</sequence>
<comment type="caution">
    <text evidence="1">The sequence shown here is derived from an EMBL/GenBank/DDBJ whole genome shotgun (WGS) entry which is preliminary data.</text>
</comment>
<evidence type="ECO:0008006" key="3">
    <source>
        <dbReference type="Google" id="ProtNLM"/>
    </source>
</evidence>
<dbReference type="Proteomes" id="UP001327027">
    <property type="component" value="Unassembled WGS sequence"/>
</dbReference>
<dbReference type="PROSITE" id="PS51257">
    <property type="entry name" value="PROKAR_LIPOPROTEIN"/>
    <property type="match status" value="1"/>
</dbReference>
<gene>
    <name evidence="1" type="ORF">U6A24_03325</name>
</gene>
<keyword evidence="2" id="KW-1185">Reference proteome</keyword>
<reference evidence="1 2" key="1">
    <citation type="journal article" date="2013" name="Int. J. Syst. Evol. Microbiol.">
        <title>Aquimarina gracilis sp. nov., isolated from the gut microflora of a mussel, Mytilus coruscus, and emended description of Aquimarina spongiae.</title>
        <authorList>
            <person name="Park S.C."/>
            <person name="Choe H.N."/>
            <person name="Baik K.S."/>
            <person name="Seong C.N."/>
        </authorList>
    </citation>
    <scope>NUCLEOTIDE SEQUENCE [LARGE SCALE GENOMIC DNA]</scope>
    <source>
        <strain evidence="1 2">PSC32</strain>
    </source>
</reference>
<evidence type="ECO:0000313" key="1">
    <source>
        <dbReference type="EMBL" id="MEB3344474.1"/>
    </source>
</evidence>
<evidence type="ECO:0000313" key="2">
    <source>
        <dbReference type="Proteomes" id="UP001327027"/>
    </source>
</evidence>
<organism evidence="1 2">
    <name type="scientific">Aquimarina gracilis</name>
    <dbReference type="NCBI Taxonomy" id="874422"/>
    <lineage>
        <taxon>Bacteria</taxon>
        <taxon>Pseudomonadati</taxon>
        <taxon>Bacteroidota</taxon>
        <taxon>Flavobacteriia</taxon>
        <taxon>Flavobacteriales</taxon>
        <taxon>Flavobacteriaceae</taxon>
        <taxon>Aquimarina</taxon>
    </lineage>
</organism>
<name>A0ABU5ZQX7_9FLAO</name>
<dbReference type="EMBL" id="JAYKLX010000002">
    <property type="protein sequence ID" value="MEB3344474.1"/>
    <property type="molecule type" value="Genomic_DNA"/>
</dbReference>